<feature type="transmembrane region" description="Helical" evidence="8">
    <location>
        <begin position="407"/>
        <end position="429"/>
    </location>
</feature>
<feature type="transmembrane region" description="Helical" evidence="8">
    <location>
        <begin position="475"/>
        <end position="494"/>
    </location>
</feature>
<dbReference type="PANTHER" id="PTHR48022">
    <property type="entry name" value="PLASTIDIC GLUCOSE TRANSPORTER 4"/>
    <property type="match status" value="1"/>
</dbReference>
<dbReference type="Gene3D" id="1.20.1250.20">
    <property type="entry name" value="MFS general substrate transporter like domains"/>
    <property type="match status" value="1"/>
</dbReference>
<feature type="transmembrane region" description="Helical" evidence="8">
    <location>
        <begin position="192"/>
        <end position="211"/>
    </location>
</feature>
<comment type="similarity">
    <text evidence="2 7">Belongs to the major facilitator superfamily. Sugar transporter (TC 2.A.1.1) family.</text>
</comment>
<sequence length="539" mass="59217">MSDTKVAALASEHVDPVPEIEDGQAIMTTSALAARFEHHQHSLTRRQAIRDNVKPLLWCAYMFFVCIMWGFDSLAGGIVVAINEFRKDFGTPYEGDYVVDANWQLGWSAATLFGLVFGGLIAGITIDRFGRQPVLLFGYCMTIGGVFLQVFSKSLAQFFGGKLLTGIPMGIYTTAAPSYASEMAPLAIRGSISAGMNFAIVLGQLIGYGVTRQASFYNDSRQYKVLFATQWGFVVASLVILPFFIESPYWLVAHGRDDKARKNLEKLHSADYDFEGHLAEIRENVAAQKLQSSSQGGMIECFSRENWRRTLVATSMFFIQNACGSSWVIGYMTYFMELAGMDAGKAFNVSVGLSGVMAVGNICGWFFVDWFGRRGTALYGSASLAFTLLMIGILSCINKTSATWGQVAFMGIWCFLYQGTMGAVAWPVSAEAATSRLRAPTQALATVMNGLSSCIWSFSLPYAVNPNIGNLQGKIAFIFAAVMVVSTVFIFFMVPETKNRTYLEIDELWARGVPPRKFKQTQLVAVPVESEKAGVQEVN</sequence>
<evidence type="ECO:0000313" key="10">
    <source>
        <dbReference type="EMBL" id="CAK7215230.1"/>
    </source>
</evidence>
<dbReference type="Pfam" id="PF00083">
    <property type="entry name" value="Sugar_tr"/>
    <property type="match status" value="1"/>
</dbReference>
<dbReference type="PROSITE" id="PS00217">
    <property type="entry name" value="SUGAR_TRANSPORT_2"/>
    <property type="match status" value="1"/>
</dbReference>
<organism evidence="10 11">
    <name type="scientific">Sporothrix eucalyptigena</name>
    <dbReference type="NCBI Taxonomy" id="1812306"/>
    <lineage>
        <taxon>Eukaryota</taxon>
        <taxon>Fungi</taxon>
        <taxon>Dikarya</taxon>
        <taxon>Ascomycota</taxon>
        <taxon>Pezizomycotina</taxon>
        <taxon>Sordariomycetes</taxon>
        <taxon>Sordariomycetidae</taxon>
        <taxon>Ophiostomatales</taxon>
        <taxon>Ophiostomataceae</taxon>
        <taxon>Sporothrix</taxon>
    </lineage>
</organism>
<reference evidence="10 11" key="1">
    <citation type="submission" date="2024-01" db="EMBL/GenBank/DDBJ databases">
        <authorList>
            <person name="Allen C."/>
            <person name="Tagirdzhanova G."/>
        </authorList>
    </citation>
    <scope>NUCLEOTIDE SEQUENCE [LARGE SCALE GENOMIC DNA]</scope>
</reference>
<dbReference type="Proteomes" id="UP001642482">
    <property type="component" value="Unassembled WGS sequence"/>
</dbReference>
<dbReference type="NCBIfam" id="TIGR00879">
    <property type="entry name" value="SP"/>
    <property type="match status" value="1"/>
</dbReference>
<protein>
    <recommendedName>
        <fullName evidence="9">Major facilitator superfamily (MFS) profile domain-containing protein</fullName>
    </recommendedName>
</protein>
<dbReference type="InterPro" id="IPR020846">
    <property type="entry name" value="MFS_dom"/>
</dbReference>
<dbReference type="InterPro" id="IPR036259">
    <property type="entry name" value="MFS_trans_sf"/>
</dbReference>
<dbReference type="PROSITE" id="PS50850">
    <property type="entry name" value="MFS"/>
    <property type="match status" value="1"/>
</dbReference>
<proteinExistence type="inferred from homology"/>
<evidence type="ECO:0000256" key="6">
    <source>
        <dbReference type="ARBA" id="ARBA00023136"/>
    </source>
</evidence>
<dbReference type="InterPro" id="IPR003663">
    <property type="entry name" value="Sugar/inositol_transpt"/>
</dbReference>
<evidence type="ECO:0000256" key="7">
    <source>
        <dbReference type="RuleBase" id="RU003346"/>
    </source>
</evidence>
<gene>
    <name evidence="10" type="ORF">SEUCBS140593_002460</name>
</gene>
<keyword evidence="6 8" id="KW-0472">Membrane</keyword>
<evidence type="ECO:0000256" key="1">
    <source>
        <dbReference type="ARBA" id="ARBA00004141"/>
    </source>
</evidence>
<dbReference type="InterPro" id="IPR005829">
    <property type="entry name" value="Sugar_transporter_CS"/>
</dbReference>
<keyword evidence="5 8" id="KW-1133">Transmembrane helix</keyword>
<accession>A0ABP0B6N9</accession>
<dbReference type="InterPro" id="IPR005828">
    <property type="entry name" value="MFS_sugar_transport-like"/>
</dbReference>
<feature type="transmembrane region" description="Helical" evidence="8">
    <location>
        <begin position="231"/>
        <end position="252"/>
    </location>
</feature>
<evidence type="ECO:0000256" key="5">
    <source>
        <dbReference type="ARBA" id="ARBA00022989"/>
    </source>
</evidence>
<feature type="transmembrane region" description="Helical" evidence="8">
    <location>
        <begin position="55"/>
        <end position="82"/>
    </location>
</feature>
<feature type="transmembrane region" description="Helical" evidence="8">
    <location>
        <begin position="377"/>
        <end position="395"/>
    </location>
</feature>
<feature type="transmembrane region" description="Helical" evidence="8">
    <location>
        <begin position="441"/>
        <end position="463"/>
    </location>
</feature>
<keyword evidence="3 7" id="KW-0813">Transport</keyword>
<evidence type="ECO:0000313" key="11">
    <source>
        <dbReference type="Proteomes" id="UP001642482"/>
    </source>
</evidence>
<evidence type="ECO:0000256" key="3">
    <source>
        <dbReference type="ARBA" id="ARBA00022448"/>
    </source>
</evidence>
<keyword evidence="4 8" id="KW-0812">Transmembrane</keyword>
<evidence type="ECO:0000259" key="9">
    <source>
        <dbReference type="PROSITE" id="PS50850"/>
    </source>
</evidence>
<feature type="transmembrane region" description="Helical" evidence="8">
    <location>
        <begin position="311"/>
        <end position="334"/>
    </location>
</feature>
<evidence type="ECO:0000256" key="2">
    <source>
        <dbReference type="ARBA" id="ARBA00010992"/>
    </source>
</evidence>
<dbReference type="PANTHER" id="PTHR48022:SF15">
    <property type="entry name" value="ALPHA-GLUCOSIDE TRANSPORTER, PUTATIVE (AFU_ORTHOLOGUE AFUA_5G00500)-RELATED"/>
    <property type="match status" value="1"/>
</dbReference>
<feature type="transmembrane region" description="Helical" evidence="8">
    <location>
        <begin position="163"/>
        <end position="180"/>
    </location>
</feature>
<keyword evidence="11" id="KW-1185">Reference proteome</keyword>
<comment type="caution">
    <text evidence="10">The sequence shown here is derived from an EMBL/GenBank/DDBJ whole genome shotgun (WGS) entry which is preliminary data.</text>
</comment>
<feature type="transmembrane region" description="Helical" evidence="8">
    <location>
        <begin position="134"/>
        <end position="151"/>
    </location>
</feature>
<comment type="subcellular location">
    <subcellularLocation>
        <location evidence="1">Membrane</location>
        <topology evidence="1">Multi-pass membrane protein</topology>
    </subcellularLocation>
</comment>
<dbReference type="SUPFAM" id="SSF103473">
    <property type="entry name" value="MFS general substrate transporter"/>
    <property type="match status" value="1"/>
</dbReference>
<dbReference type="InterPro" id="IPR050360">
    <property type="entry name" value="MFS_Sugar_Transporters"/>
</dbReference>
<feature type="domain" description="Major facilitator superfamily (MFS) profile" evidence="9">
    <location>
        <begin position="58"/>
        <end position="498"/>
    </location>
</feature>
<feature type="transmembrane region" description="Helical" evidence="8">
    <location>
        <begin position="346"/>
        <end position="368"/>
    </location>
</feature>
<name>A0ABP0B6N9_9PEZI</name>
<dbReference type="EMBL" id="CAWUHD010000016">
    <property type="protein sequence ID" value="CAK7215230.1"/>
    <property type="molecule type" value="Genomic_DNA"/>
</dbReference>
<evidence type="ECO:0000256" key="4">
    <source>
        <dbReference type="ARBA" id="ARBA00022692"/>
    </source>
</evidence>
<feature type="transmembrane region" description="Helical" evidence="8">
    <location>
        <begin position="102"/>
        <end position="122"/>
    </location>
</feature>
<evidence type="ECO:0000256" key="8">
    <source>
        <dbReference type="SAM" id="Phobius"/>
    </source>
</evidence>